<evidence type="ECO:0000313" key="4">
    <source>
        <dbReference type="RefSeq" id="XP_071933826.1"/>
    </source>
</evidence>
<dbReference type="CDD" id="cd06222">
    <property type="entry name" value="RNase_H_like"/>
    <property type="match status" value="1"/>
</dbReference>
<reference evidence="4" key="1">
    <citation type="submission" date="2025-08" db="UniProtKB">
        <authorList>
            <consortium name="RefSeq"/>
        </authorList>
    </citation>
    <scope>IDENTIFICATION</scope>
    <source>
        <tissue evidence="4">Leaves</tissue>
    </source>
</reference>
<dbReference type="PANTHER" id="PTHR47074:SF48">
    <property type="entry name" value="POLYNUCLEOTIDYL TRANSFERASE, RIBONUCLEASE H-LIKE SUPERFAMILY PROTEIN"/>
    <property type="match status" value="1"/>
</dbReference>
<dbReference type="Gene3D" id="3.30.420.10">
    <property type="entry name" value="Ribonuclease H-like superfamily/Ribonuclease H"/>
    <property type="match status" value="1"/>
</dbReference>
<dbReference type="GeneID" id="140036352"/>
<dbReference type="InterPro" id="IPR002156">
    <property type="entry name" value="RNaseH_domain"/>
</dbReference>
<dbReference type="Proteomes" id="UP001652660">
    <property type="component" value="Chromosome 2e"/>
</dbReference>
<keyword evidence="3" id="KW-1185">Reference proteome</keyword>
<dbReference type="PANTHER" id="PTHR47074">
    <property type="entry name" value="BNAC02G40300D PROTEIN"/>
    <property type="match status" value="1"/>
</dbReference>
<accession>A0ABM4WPX5</accession>
<proteinExistence type="predicted"/>
<gene>
    <name evidence="4" type="primary">LOC140036352</name>
</gene>
<evidence type="ECO:0000256" key="1">
    <source>
        <dbReference type="SAM" id="MobiDB-lite"/>
    </source>
</evidence>
<sequence length="276" mass="30899">MEGTRSGRGRGRGRKQPSNERGNWEPIPEPTLEPRVDPNTQVAAAIQRMADLLAHGLNVKIQKDLTVAQLSAFSDAVEKAQRIENARQRGEDHITLTADIIWQIWKARNARQFEGKYGEYMAILETAKNEWLEFQEEQIENDKKHRTGTSHQMQNHQWRPPDAGVVKINTDAAIPTKSAGVGLGMIARDSDGNIVQARGIRKYSSGGAEMEEADALRQGLLMAREAGWRRVEMQTDCKAAIETIYKTGLGETPIGTIIEDIRHLSDMFQDCTFSFG</sequence>
<dbReference type="InterPro" id="IPR044730">
    <property type="entry name" value="RNase_H-like_dom_plant"/>
</dbReference>
<evidence type="ECO:0000259" key="2">
    <source>
        <dbReference type="Pfam" id="PF13456"/>
    </source>
</evidence>
<dbReference type="RefSeq" id="XP_071933826.1">
    <property type="nucleotide sequence ID" value="XM_072077725.1"/>
</dbReference>
<evidence type="ECO:0000313" key="3">
    <source>
        <dbReference type="Proteomes" id="UP001652660"/>
    </source>
</evidence>
<feature type="domain" description="RNase H type-1" evidence="2">
    <location>
        <begin position="169"/>
        <end position="275"/>
    </location>
</feature>
<dbReference type="InterPro" id="IPR052929">
    <property type="entry name" value="RNase_H-like_EbsB-rel"/>
</dbReference>
<dbReference type="SUPFAM" id="SSF53098">
    <property type="entry name" value="Ribonuclease H-like"/>
    <property type="match status" value="1"/>
</dbReference>
<dbReference type="Pfam" id="PF13456">
    <property type="entry name" value="RVT_3"/>
    <property type="match status" value="1"/>
</dbReference>
<name>A0ABM4WPX5_COFAR</name>
<dbReference type="InterPro" id="IPR036397">
    <property type="entry name" value="RNaseH_sf"/>
</dbReference>
<organism evidence="3 4">
    <name type="scientific">Coffea arabica</name>
    <name type="common">Arabian coffee</name>
    <dbReference type="NCBI Taxonomy" id="13443"/>
    <lineage>
        <taxon>Eukaryota</taxon>
        <taxon>Viridiplantae</taxon>
        <taxon>Streptophyta</taxon>
        <taxon>Embryophyta</taxon>
        <taxon>Tracheophyta</taxon>
        <taxon>Spermatophyta</taxon>
        <taxon>Magnoliopsida</taxon>
        <taxon>eudicotyledons</taxon>
        <taxon>Gunneridae</taxon>
        <taxon>Pentapetalae</taxon>
        <taxon>asterids</taxon>
        <taxon>lamiids</taxon>
        <taxon>Gentianales</taxon>
        <taxon>Rubiaceae</taxon>
        <taxon>Ixoroideae</taxon>
        <taxon>Gardenieae complex</taxon>
        <taxon>Bertiereae - Coffeeae clade</taxon>
        <taxon>Coffeeae</taxon>
        <taxon>Coffea</taxon>
    </lineage>
</organism>
<dbReference type="InterPro" id="IPR012337">
    <property type="entry name" value="RNaseH-like_sf"/>
</dbReference>
<feature type="region of interest" description="Disordered" evidence="1">
    <location>
        <begin position="1"/>
        <end position="36"/>
    </location>
</feature>
<protein>
    <recommendedName>
        <fullName evidence="2">RNase H type-1 domain-containing protein</fullName>
    </recommendedName>
</protein>